<evidence type="ECO:0000313" key="1">
    <source>
        <dbReference type="EMBL" id="AAL27951.1"/>
    </source>
</evidence>
<name>Q95CN9_9FABA</name>
<dbReference type="EMBL" id="AF298483">
    <property type="protein sequence ID" value="AAL27951.1"/>
    <property type="molecule type" value="Genomic_DNA"/>
</dbReference>
<organism evidence="1">
    <name type="scientific">Isotropis cuneifolia</name>
    <dbReference type="NCBI Taxonomy" id="140926"/>
    <lineage>
        <taxon>Eukaryota</taxon>
        <taxon>Viridiplantae</taxon>
        <taxon>Streptophyta</taxon>
        <taxon>Embryophyta</taxon>
        <taxon>Tracheophyta</taxon>
        <taxon>Spermatophyta</taxon>
        <taxon>Magnoliopsida</taxon>
        <taxon>eudicotyledons</taxon>
        <taxon>Gunneridae</taxon>
        <taxon>Pentapetalae</taxon>
        <taxon>rosids</taxon>
        <taxon>fabids</taxon>
        <taxon>Fabales</taxon>
        <taxon>Fabaceae</taxon>
        <taxon>Papilionoideae</taxon>
        <taxon>50 kb inversion clade</taxon>
        <taxon>NPAAA clade</taxon>
        <taxon>mirbelioid clade</taxon>
        <taxon>Mirbelieae</taxon>
        <taxon>Isotropis</taxon>
    </lineage>
</organism>
<proteinExistence type="predicted"/>
<accession>Q95CN9</accession>
<dbReference type="AlphaFoldDB" id="Q95CN9"/>
<gene>
    <name evidence="1" type="primary">matK</name>
</gene>
<sequence length="18" mass="2236">MEEYQVSLELDRSYQQAF</sequence>
<geneLocation type="chloroplast" evidence="1"/>
<keyword evidence="1" id="KW-0150">Chloroplast</keyword>
<protein>
    <submittedName>
        <fullName evidence="1">Maturase K</fullName>
    </submittedName>
</protein>
<reference evidence="1" key="1">
    <citation type="journal article" date="2001" name="Am. J. Bot.">
        <title>A molecular phylogeny of the endemic Australian genus Gastrolobium (Fabaceae: Mirbelieae) and allied genera using chloroplast and nuclear markers.</title>
        <authorList>
            <person name="Chandler G.T."/>
            <person name="Bayer R.J."/>
            <person name="Crisp M.D."/>
        </authorList>
    </citation>
    <scope>NUCLEOTIDE SEQUENCE</scope>
</reference>
<keyword evidence="1" id="KW-0934">Plastid</keyword>